<dbReference type="EMBL" id="KK107012">
    <property type="protein sequence ID" value="EZA62948.1"/>
    <property type="molecule type" value="Genomic_DNA"/>
</dbReference>
<evidence type="ECO:0000313" key="1">
    <source>
        <dbReference type="EMBL" id="EZA62948.1"/>
    </source>
</evidence>
<dbReference type="OrthoDB" id="7551601at2759"/>
<accession>A0A026X4B0</accession>
<proteinExistence type="predicted"/>
<dbReference type="Proteomes" id="UP000053097">
    <property type="component" value="Unassembled WGS sequence"/>
</dbReference>
<dbReference type="OMA" id="HDTIHEN"/>
<gene>
    <name evidence="1" type="ORF">X777_15541</name>
</gene>
<dbReference type="PANTHER" id="PTHR21301:SF10">
    <property type="entry name" value="REVERSE TRANSCRIPTASE DOMAIN-CONTAINING PROTEIN"/>
    <property type="match status" value="1"/>
</dbReference>
<protein>
    <recommendedName>
        <fullName evidence="3">Reverse transcriptase domain-containing protein</fullName>
    </recommendedName>
</protein>
<organism evidence="1 2">
    <name type="scientific">Ooceraea biroi</name>
    <name type="common">Clonal raider ant</name>
    <name type="synonym">Cerapachys biroi</name>
    <dbReference type="NCBI Taxonomy" id="2015173"/>
    <lineage>
        <taxon>Eukaryota</taxon>
        <taxon>Metazoa</taxon>
        <taxon>Ecdysozoa</taxon>
        <taxon>Arthropoda</taxon>
        <taxon>Hexapoda</taxon>
        <taxon>Insecta</taxon>
        <taxon>Pterygota</taxon>
        <taxon>Neoptera</taxon>
        <taxon>Endopterygota</taxon>
        <taxon>Hymenoptera</taxon>
        <taxon>Apocrita</taxon>
        <taxon>Aculeata</taxon>
        <taxon>Formicoidea</taxon>
        <taxon>Formicidae</taxon>
        <taxon>Dorylinae</taxon>
        <taxon>Ooceraea</taxon>
    </lineage>
</organism>
<dbReference type="PANTHER" id="PTHR21301">
    <property type="entry name" value="REVERSE TRANSCRIPTASE"/>
    <property type="match status" value="1"/>
</dbReference>
<keyword evidence="2" id="KW-1185">Reference proteome</keyword>
<sequence>MVAYGLPRAYGLPKIHKDGCPLRIIVSCINSPLYALSSFLHDTIHENIVFPKSHVKNSYQLVNELRSINLDSNVQFVSFDVVSLFTNVPLKLAIKSVERRRRLKKFSYGMDNNEDVETNGKKVFYGSLCKVGFGEIL</sequence>
<evidence type="ECO:0000313" key="2">
    <source>
        <dbReference type="Proteomes" id="UP000053097"/>
    </source>
</evidence>
<dbReference type="AlphaFoldDB" id="A0A026X4B0"/>
<reference evidence="1 2" key="1">
    <citation type="journal article" date="2014" name="Curr. Biol.">
        <title>The genome of the clonal raider ant Cerapachys biroi.</title>
        <authorList>
            <person name="Oxley P.R."/>
            <person name="Ji L."/>
            <person name="Fetter-Pruneda I."/>
            <person name="McKenzie S.K."/>
            <person name="Li C."/>
            <person name="Hu H."/>
            <person name="Zhang G."/>
            <person name="Kronauer D.J."/>
        </authorList>
    </citation>
    <scope>NUCLEOTIDE SEQUENCE [LARGE SCALE GENOMIC DNA]</scope>
</reference>
<name>A0A026X4B0_OOCBI</name>
<evidence type="ECO:0008006" key="3">
    <source>
        <dbReference type="Google" id="ProtNLM"/>
    </source>
</evidence>